<dbReference type="GO" id="GO:0005886">
    <property type="term" value="C:plasma membrane"/>
    <property type="evidence" value="ECO:0007669"/>
    <property type="project" value="UniProtKB-SubCell"/>
</dbReference>
<dbReference type="Proteomes" id="UP000032229">
    <property type="component" value="Chromosome"/>
</dbReference>
<dbReference type="PANTHER" id="PTHR43652:SF2">
    <property type="entry name" value="BASIC AMINO ACID ANTIPORTER YFCC-RELATED"/>
    <property type="match status" value="1"/>
</dbReference>
<dbReference type="Pfam" id="PF03606">
    <property type="entry name" value="DcuC"/>
    <property type="match status" value="1"/>
</dbReference>
<feature type="transmembrane region" description="Helical" evidence="6">
    <location>
        <begin position="138"/>
        <end position="157"/>
    </location>
</feature>
<evidence type="ECO:0000256" key="3">
    <source>
        <dbReference type="ARBA" id="ARBA00022692"/>
    </source>
</evidence>
<feature type="transmembrane region" description="Helical" evidence="6">
    <location>
        <begin position="12"/>
        <end position="33"/>
    </location>
</feature>
<feature type="transmembrane region" description="Helical" evidence="6">
    <location>
        <begin position="255"/>
        <end position="275"/>
    </location>
</feature>
<dbReference type="InterPro" id="IPR018385">
    <property type="entry name" value="C4_dicarb_anaerob_car-like"/>
</dbReference>
<feature type="transmembrane region" description="Helical" evidence="6">
    <location>
        <begin position="112"/>
        <end position="132"/>
    </location>
</feature>
<keyword evidence="4 6" id="KW-1133">Transmembrane helix</keyword>
<feature type="transmembrane region" description="Helical" evidence="6">
    <location>
        <begin position="200"/>
        <end position="218"/>
    </location>
</feature>
<feature type="transmembrane region" description="Helical" evidence="6">
    <location>
        <begin position="434"/>
        <end position="460"/>
    </location>
</feature>
<dbReference type="HOGENOM" id="CLU_035307_0_1_10"/>
<accession>A0A0C5WN24</accession>
<evidence type="ECO:0000313" key="8">
    <source>
        <dbReference type="Proteomes" id="UP000032229"/>
    </source>
</evidence>
<dbReference type="OrthoDB" id="255482at2"/>
<evidence type="ECO:0000313" key="7">
    <source>
        <dbReference type="EMBL" id="AJR04240.1"/>
    </source>
</evidence>
<protein>
    <submittedName>
        <fullName evidence="7">C4-dicarboxylate ABC transporter</fullName>
    </submittedName>
</protein>
<feature type="transmembrane region" description="Helical" evidence="6">
    <location>
        <begin position="164"/>
        <end position="188"/>
    </location>
</feature>
<dbReference type="KEGG" id="sze:AW14_11885"/>
<keyword evidence="8" id="KW-1185">Reference proteome</keyword>
<evidence type="ECO:0000256" key="1">
    <source>
        <dbReference type="ARBA" id="ARBA00004651"/>
    </source>
</evidence>
<evidence type="ECO:0000256" key="2">
    <source>
        <dbReference type="ARBA" id="ARBA00022475"/>
    </source>
</evidence>
<dbReference type="EMBL" id="CP007202">
    <property type="protein sequence ID" value="AJR04240.1"/>
    <property type="molecule type" value="Genomic_DNA"/>
</dbReference>
<dbReference type="PANTHER" id="PTHR43652">
    <property type="entry name" value="BASIC AMINO ACID ANTIPORTER YFCC-RELATED"/>
    <property type="match status" value="1"/>
</dbReference>
<organism evidence="7 8">
    <name type="scientific">Siansivirga zeaxanthinifaciens CC-SAMT-1</name>
    <dbReference type="NCBI Taxonomy" id="1454006"/>
    <lineage>
        <taxon>Bacteria</taxon>
        <taxon>Pseudomonadati</taxon>
        <taxon>Bacteroidota</taxon>
        <taxon>Flavobacteriia</taxon>
        <taxon>Flavobacteriales</taxon>
        <taxon>Flavobacteriaceae</taxon>
        <taxon>Siansivirga</taxon>
    </lineage>
</organism>
<keyword evidence="2" id="KW-1003">Cell membrane</keyword>
<dbReference type="PATRIC" id="fig|1454006.5.peg.2358"/>
<dbReference type="AlphaFoldDB" id="A0A0C5WN24"/>
<evidence type="ECO:0000256" key="6">
    <source>
        <dbReference type="SAM" id="Phobius"/>
    </source>
</evidence>
<feature type="transmembrane region" description="Helical" evidence="6">
    <location>
        <begin position="281"/>
        <end position="299"/>
    </location>
</feature>
<keyword evidence="3 6" id="KW-0812">Transmembrane</keyword>
<reference evidence="7 8" key="1">
    <citation type="submission" date="2014-02" db="EMBL/GenBank/DDBJ databases">
        <authorList>
            <person name="Young C.-C."/>
            <person name="Hameed A."/>
            <person name="Huang H.-C."/>
            <person name="Shahina M."/>
        </authorList>
    </citation>
    <scope>NUCLEOTIDE SEQUENCE [LARGE SCALE GENOMIC DNA]</scope>
    <source>
        <strain evidence="7 8">CC-SAMT-1</strain>
    </source>
</reference>
<proteinExistence type="predicted"/>
<dbReference type="STRING" id="1454006.AW14_11885"/>
<sequence>MKLFKKFPDTISIILGIGILFIILTWLIPAGAFNKELVNGREVIVANSYKHIPAQPQGIWAFLTFPIKGFVSASFVIAFVFLVGGAFSILTKTGAINAGLFKVITISKNRPQYKIFIIPSIVALFSLAGATFGMSEEILVFILITIPLSQAMGYDAIIGAAIPIVGTGVGFAGAFTNPFTIGIAQGIAQIPIFSGIEYRLVVWFILTLIACILITRYARKIDKDPTKSFMYDLEINTLEKFNKNDIPEFNKSRKLILVALFLALIILIYGVNVYQWYINEIAGLFIGLGIISALIYKMPVSKAIQAFIEGAKEMMSAALIIGLAKGLLVIAEDGKIIDTILNSVAVMAGDTPQFISVSLMFLFQSCLNFFIPSGSGQAALTMPIMAPLSDLLGISRQLAVLAFQFGDGLSNMIVPTSGVTMGTLSIAKIPYNVWFKWICPTVIILSFIAVLLLILPLFLFEW</sequence>
<evidence type="ECO:0000256" key="4">
    <source>
        <dbReference type="ARBA" id="ARBA00022989"/>
    </source>
</evidence>
<name>A0A0C5WN24_9FLAO</name>
<dbReference type="RefSeq" id="WP_044638952.1">
    <property type="nucleotide sequence ID" value="NZ_CP007202.1"/>
</dbReference>
<keyword evidence="5 6" id="KW-0472">Membrane</keyword>
<gene>
    <name evidence="7" type="ORF">AW14_11885</name>
</gene>
<evidence type="ECO:0000256" key="5">
    <source>
        <dbReference type="ARBA" id="ARBA00023136"/>
    </source>
</evidence>
<feature type="transmembrane region" description="Helical" evidence="6">
    <location>
        <begin position="70"/>
        <end position="91"/>
    </location>
</feature>
<comment type="subcellular location">
    <subcellularLocation>
        <location evidence="1">Cell membrane</location>
        <topology evidence="1">Multi-pass membrane protein</topology>
    </subcellularLocation>
</comment>
<dbReference type="InterPro" id="IPR051679">
    <property type="entry name" value="DASS-Related_Transporters"/>
</dbReference>